<dbReference type="GO" id="GO:0006508">
    <property type="term" value="P:proteolysis"/>
    <property type="evidence" value="ECO:0007669"/>
    <property type="project" value="UniProtKB-KW"/>
</dbReference>
<evidence type="ECO:0000256" key="2">
    <source>
        <dbReference type="ARBA" id="ARBA00005988"/>
    </source>
</evidence>
<evidence type="ECO:0000256" key="9">
    <source>
        <dbReference type="SAM" id="SignalP"/>
    </source>
</evidence>
<feature type="signal peptide" evidence="9">
    <location>
        <begin position="1"/>
        <end position="38"/>
    </location>
</feature>
<dbReference type="InterPro" id="IPR034274">
    <property type="entry name" value="ENP1_M14_CPD"/>
</dbReference>
<evidence type="ECO:0000256" key="1">
    <source>
        <dbReference type="ARBA" id="ARBA00001947"/>
    </source>
</evidence>
<sequence>MSSFITKFIRQKQSVRMMSAVVITAAVISASVPSPAQAAAQSAAATSNASIVNPLQVYSYTQMSADLQALATRYPQLITLGSAGKSEYGRTLWMADIGHGPAVILLNGAHHAREWITTTTLMKLLEEMAVQYEKNSTVSGGLRAHDLLDRVTFRIVPMVNPDGVTLQQYGLSAFPEAYHAGLIYMNNGSRNFKRWKANARGVDLNRQYPADWGGIVNAGTKPSYMNFKGTKPLQAKEALAMYNLALATKPEISLAYHTSGEILYWHFHTDSANYSRDYGFASAYAKLTGYSLVAPKSNPSGGGFTDWFIQQFGRPALTPELGRAVGSTNVPLSEWNRIWQQHKNTVWMIAEEGYDLWLKRQTAAQSTKDIRLLAAEKGYQYPELRSKAMETLYEGRYKTLRQKGDWLEIATPNGQRWISSRSVIQGPFEQPVNLNVSLTNTSIYYATPITTKPSTAKLKAQTAVVRERWNGWLFVAASEGPIWIRETDLPEGALKTTPEEEPVLEETTIPEEEPMTDETTTTTEEETKPTVQWQLH</sequence>
<dbReference type="GO" id="GO:0004181">
    <property type="term" value="F:metallocarboxypeptidase activity"/>
    <property type="evidence" value="ECO:0007669"/>
    <property type="project" value="InterPro"/>
</dbReference>
<keyword evidence="3" id="KW-0645">Protease</keyword>
<dbReference type="RefSeq" id="WP_245946848.1">
    <property type="nucleotide sequence ID" value="NZ_CP054613.1"/>
</dbReference>
<dbReference type="CDD" id="cd06229">
    <property type="entry name" value="M14_Endopeptidase_I"/>
    <property type="match status" value="1"/>
</dbReference>
<keyword evidence="12" id="KW-1185">Reference proteome</keyword>
<comment type="similarity">
    <text evidence="2 7">Belongs to the peptidase M14 family.</text>
</comment>
<keyword evidence="4" id="KW-0378">Hydrolase</keyword>
<feature type="domain" description="Peptidase M14" evidence="10">
    <location>
        <begin position="56"/>
        <end position="349"/>
    </location>
</feature>
<evidence type="ECO:0000256" key="8">
    <source>
        <dbReference type="SAM" id="MobiDB-lite"/>
    </source>
</evidence>
<dbReference type="EMBL" id="QGTQ01000026">
    <property type="protein sequence ID" value="PWV95550.1"/>
    <property type="molecule type" value="Genomic_DNA"/>
</dbReference>
<evidence type="ECO:0000256" key="4">
    <source>
        <dbReference type="ARBA" id="ARBA00022801"/>
    </source>
</evidence>
<feature type="active site" description="Proton donor/acceptor" evidence="7">
    <location>
        <position position="320"/>
    </location>
</feature>
<evidence type="ECO:0000313" key="12">
    <source>
        <dbReference type="Proteomes" id="UP000246635"/>
    </source>
</evidence>
<dbReference type="PANTHER" id="PTHR11705:SF143">
    <property type="entry name" value="SLL0236 PROTEIN"/>
    <property type="match status" value="1"/>
</dbReference>
<evidence type="ECO:0000256" key="6">
    <source>
        <dbReference type="ARBA" id="ARBA00023049"/>
    </source>
</evidence>
<comment type="cofactor">
    <cofactor evidence="1">
        <name>Zn(2+)</name>
        <dbReference type="ChEBI" id="CHEBI:29105"/>
    </cofactor>
</comment>
<reference evidence="11 12" key="1">
    <citation type="submission" date="2018-05" db="EMBL/GenBank/DDBJ databases">
        <title>Genomic Encyclopedia of Type Strains, Phase III (KMG-III): the genomes of soil and plant-associated and newly described type strains.</title>
        <authorList>
            <person name="Whitman W."/>
        </authorList>
    </citation>
    <scope>NUCLEOTIDE SEQUENCE [LARGE SCALE GENOMIC DNA]</scope>
    <source>
        <strain evidence="11 12">CECT 5696</strain>
    </source>
</reference>
<dbReference type="AlphaFoldDB" id="A0A2V2YMD5"/>
<dbReference type="SMART" id="SM00631">
    <property type="entry name" value="Zn_pept"/>
    <property type="match status" value="1"/>
</dbReference>
<dbReference type="Proteomes" id="UP000246635">
    <property type="component" value="Unassembled WGS sequence"/>
</dbReference>
<name>A0A2V2YMD5_9BACL</name>
<organism evidence="11 12">
    <name type="scientific">Paenibacillus cellulosilyticus</name>
    <dbReference type="NCBI Taxonomy" id="375489"/>
    <lineage>
        <taxon>Bacteria</taxon>
        <taxon>Bacillati</taxon>
        <taxon>Bacillota</taxon>
        <taxon>Bacilli</taxon>
        <taxon>Bacillales</taxon>
        <taxon>Paenibacillaceae</taxon>
        <taxon>Paenibacillus</taxon>
    </lineage>
</organism>
<dbReference type="SUPFAM" id="SSF53187">
    <property type="entry name" value="Zn-dependent exopeptidases"/>
    <property type="match status" value="1"/>
</dbReference>
<evidence type="ECO:0000313" key="11">
    <source>
        <dbReference type="EMBL" id="PWV95550.1"/>
    </source>
</evidence>
<evidence type="ECO:0000259" key="10">
    <source>
        <dbReference type="PROSITE" id="PS52035"/>
    </source>
</evidence>
<dbReference type="GO" id="GO:0008270">
    <property type="term" value="F:zinc ion binding"/>
    <property type="evidence" value="ECO:0007669"/>
    <property type="project" value="InterPro"/>
</dbReference>
<dbReference type="Gene3D" id="3.40.630.10">
    <property type="entry name" value="Zn peptidases"/>
    <property type="match status" value="1"/>
</dbReference>
<feature type="compositionally biased region" description="Acidic residues" evidence="8">
    <location>
        <begin position="499"/>
        <end position="516"/>
    </location>
</feature>
<keyword evidence="9" id="KW-0732">Signal</keyword>
<gene>
    <name evidence="11" type="ORF">DFQ01_12621</name>
</gene>
<dbReference type="GO" id="GO:0005615">
    <property type="term" value="C:extracellular space"/>
    <property type="evidence" value="ECO:0007669"/>
    <property type="project" value="TreeGrafter"/>
</dbReference>
<evidence type="ECO:0000256" key="5">
    <source>
        <dbReference type="ARBA" id="ARBA00022833"/>
    </source>
</evidence>
<accession>A0A2V2YMD5</accession>
<dbReference type="PROSITE" id="PS52035">
    <property type="entry name" value="PEPTIDASE_M14"/>
    <property type="match status" value="1"/>
</dbReference>
<protein>
    <submittedName>
        <fullName evidence="11">G-D-glutamyl-meso-diaminopimelate peptidase</fullName>
    </submittedName>
</protein>
<dbReference type="Pfam" id="PF00246">
    <property type="entry name" value="Peptidase_M14"/>
    <property type="match status" value="1"/>
</dbReference>
<evidence type="ECO:0000256" key="7">
    <source>
        <dbReference type="PROSITE-ProRule" id="PRU01379"/>
    </source>
</evidence>
<keyword evidence="5" id="KW-0862">Zinc</keyword>
<feature type="chain" id="PRO_5015978175" evidence="9">
    <location>
        <begin position="39"/>
        <end position="536"/>
    </location>
</feature>
<dbReference type="PANTHER" id="PTHR11705">
    <property type="entry name" value="PROTEASE FAMILY M14 CARBOXYPEPTIDASE A,B"/>
    <property type="match status" value="1"/>
</dbReference>
<keyword evidence="6" id="KW-0482">Metalloprotease</keyword>
<comment type="caution">
    <text evidence="11">The sequence shown here is derived from an EMBL/GenBank/DDBJ whole genome shotgun (WGS) entry which is preliminary data.</text>
</comment>
<dbReference type="InterPro" id="IPR000834">
    <property type="entry name" value="Peptidase_M14"/>
</dbReference>
<evidence type="ECO:0000256" key="3">
    <source>
        <dbReference type="ARBA" id="ARBA00022670"/>
    </source>
</evidence>
<proteinExistence type="inferred from homology"/>
<feature type="region of interest" description="Disordered" evidence="8">
    <location>
        <begin position="490"/>
        <end position="536"/>
    </location>
</feature>